<name>A0A0P0R9E0_9BURK</name>
<feature type="region of interest" description="Disordered" evidence="1">
    <location>
        <begin position="1"/>
        <end position="21"/>
    </location>
</feature>
<reference evidence="2 3" key="1">
    <citation type="journal article" date="2014" name="Genome Announc.">
        <title>Draft Genome Sequence of the Haloacid-Degrading Burkholderia caribensis Strain MBA4.</title>
        <authorList>
            <person name="Pan Y."/>
            <person name="Kong K.F."/>
            <person name="Tsang J.S."/>
        </authorList>
    </citation>
    <scope>NUCLEOTIDE SEQUENCE [LARGE SCALE GENOMIC DNA]</scope>
    <source>
        <strain evidence="2 3">MBA4</strain>
    </source>
</reference>
<evidence type="ECO:0000313" key="3">
    <source>
        <dbReference type="Proteomes" id="UP000019146"/>
    </source>
</evidence>
<evidence type="ECO:0000313" key="2">
    <source>
        <dbReference type="EMBL" id="ALL64842.1"/>
    </source>
</evidence>
<dbReference type="EMBL" id="CP012746">
    <property type="protein sequence ID" value="ALL64842.1"/>
    <property type="molecule type" value="Genomic_DNA"/>
</dbReference>
<sequence>MAQNSQSGKNEPSTEMDRGIVQPEAAMLSMINRIGLITGIAFEE</sequence>
<proteinExistence type="predicted"/>
<dbReference type="KEGG" id="bcai:K788_0002348"/>
<dbReference type="Proteomes" id="UP000019146">
    <property type="component" value="Chromosome 1"/>
</dbReference>
<accession>A0A0P0R9E0</accession>
<gene>
    <name evidence="2" type="ORF">K788_0002348</name>
</gene>
<feature type="compositionally biased region" description="Polar residues" evidence="1">
    <location>
        <begin position="1"/>
        <end position="13"/>
    </location>
</feature>
<protein>
    <submittedName>
        <fullName evidence="2">Uncharacterized protein</fullName>
    </submittedName>
</protein>
<dbReference type="AlphaFoldDB" id="A0A0P0R9E0"/>
<organism evidence="2 3">
    <name type="scientific">Paraburkholderia caribensis MBA4</name>
    <dbReference type="NCBI Taxonomy" id="1323664"/>
    <lineage>
        <taxon>Bacteria</taxon>
        <taxon>Pseudomonadati</taxon>
        <taxon>Pseudomonadota</taxon>
        <taxon>Betaproteobacteria</taxon>
        <taxon>Burkholderiales</taxon>
        <taxon>Burkholderiaceae</taxon>
        <taxon>Paraburkholderia</taxon>
    </lineage>
</organism>
<evidence type="ECO:0000256" key="1">
    <source>
        <dbReference type="SAM" id="MobiDB-lite"/>
    </source>
</evidence>